<reference evidence="11" key="1">
    <citation type="submission" date="2015-07" db="EMBL/GenBank/DDBJ databases">
        <title>Near-Complete Genome Sequence of the Cellulolytic Bacterium Bacteroides (Pseudobacteroides) cellulosolvens ATCC 35603.</title>
        <authorList>
            <person name="Dassa B."/>
            <person name="Utturkar S.M."/>
            <person name="Klingeman D.M."/>
            <person name="Hurt R.A."/>
            <person name="Keller M."/>
            <person name="Xu J."/>
            <person name="Reddy Y.H.K."/>
            <person name="Borovok I."/>
            <person name="Grinberg I.R."/>
            <person name="Lamed R."/>
            <person name="Zhivin O."/>
            <person name="Bayer E.A."/>
            <person name="Brown S.D."/>
        </authorList>
    </citation>
    <scope>NUCLEOTIDE SEQUENCE [LARGE SCALE GENOMIC DNA]</scope>
    <source>
        <strain evidence="11">DSM 2933</strain>
    </source>
</reference>
<name>A0A0L6JIC6_9FIRM</name>
<feature type="domain" description="Mechanosensitive ion channel MscS" evidence="8">
    <location>
        <begin position="107"/>
        <end position="166"/>
    </location>
</feature>
<feature type="transmembrane region" description="Helical" evidence="7">
    <location>
        <begin position="90"/>
        <end position="120"/>
    </location>
</feature>
<dbReference type="Proteomes" id="UP000036923">
    <property type="component" value="Unassembled WGS sequence"/>
</dbReference>
<evidence type="ECO:0000256" key="2">
    <source>
        <dbReference type="ARBA" id="ARBA00008017"/>
    </source>
</evidence>
<dbReference type="Gene3D" id="1.10.287.1260">
    <property type="match status" value="1"/>
</dbReference>
<dbReference type="InterPro" id="IPR010920">
    <property type="entry name" value="LSM_dom_sf"/>
</dbReference>
<dbReference type="GO" id="GO:0005886">
    <property type="term" value="C:plasma membrane"/>
    <property type="evidence" value="ECO:0007669"/>
    <property type="project" value="UniProtKB-SubCell"/>
</dbReference>
<keyword evidence="5 7" id="KW-1133">Transmembrane helix</keyword>
<evidence type="ECO:0000313" key="11">
    <source>
        <dbReference type="Proteomes" id="UP000036923"/>
    </source>
</evidence>
<evidence type="ECO:0000256" key="3">
    <source>
        <dbReference type="ARBA" id="ARBA00022475"/>
    </source>
</evidence>
<evidence type="ECO:0000259" key="9">
    <source>
        <dbReference type="Pfam" id="PF21088"/>
    </source>
</evidence>
<dbReference type="Pfam" id="PF00924">
    <property type="entry name" value="MS_channel_2nd"/>
    <property type="match status" value="1"/>
</dbReference>
<feature type="transmembrane region" description="Helical" evidence="7">
    <location>
        <begin position="12"/>
        <end position="38"/>
    </location>
</feature>
<comment type="subcellular location">
    <subcellularLocation>
        <location evidence="1">Cell membrane</location>
        <topology evidence="1">Multi-pass membrane protein</topology>
    </subcellularLocation>
</comment>
<evidence type="ECO:0000259" key="8">
    <source>
        <dbReference type="Pfam" id="PF00924"/>
    </source>
</evidence>
<evidence type="ECO:0000256" key="5">
    <source>
        <dbReference type="ARBA" id="ARBA00022989"/>
    </source>
</evidence>
<evidence type="ECO:0000256" key="6">
    <source>
        <dbReference type="ARBA" id="ARBA00023136"/>
    </source>
</evidence>
<dbReference type="Pfam" id="PF21088">
    <property type="entry name" value="MS_channel_1st"/>
    <property type="match status" value="1"/>
</dbReference>
<evidence type="ECO:0000256" key="1">
    <source>
        <dbReference type="ARBA" id="ARBA00004651"/>
    </source>
</evidence>
<sequence>MNFLEKYITSEYLYNLLISIGSKILIGAAVLIIGLYLIKLLVNASKKVLSKAYDDATLITFLSSLLSIALKLILVISVLALIGIEMTSFIALFGAAGLAIGLAFQGTLANFAAGVLILLFRPFDVGDRIKSQDLNGKVKEIQVLYTILETDDNKRVVMPNNGVYSNIIFVNK</sequence>
<keyword evidence="3" id="KW-1003">Cell membrane</keyword>
<feature type="transmembrane region" description="Helical" evidence="7">
    <location>
        <begin position="58"/>
        <end position="84"/>
    </location>
</feature>
<proteinExistence type="inferred from homology"/>
<accession>A0A0L6JIC6</accession>
<dbReference type="InterPro" id="IPR011014">
    <property type="entry name" value="MscS_channel_TM-2"/>
</dbReference>
<comment type="similarity">
    <text evidence="2">Belongs to the MscS (TC 1.A.23) family.</text>
</comment>
<comment type="caution">
    <text evidence="10">The sequence shown here is derived from an EMBL/GenBank/DDBJ whole genome shotgun (WGS) entry which is preliminary data.</text>
</comment>
<dbReference type="PANTHER" id="PTHR30221:SF1">
    <property type="entry name" value="SMALL-CONDUCTANCE MECHANOSENSITIVE CHANNEL"/>
    <property type="match status" value="1"/>
</dbReference>
<gene>
    <name evidence="10" type="ORF">Bccel_0459</name>
</gene>
<dbReference type="RefSeq" id="WP_050752999.1">
    <property type="nucleotide sequence ID" value="NZ_KN050763.1"/>
</dbReference>
<dbReference type="eggNOG" id="COG3264">
    <property type="taxonomic scope" value="Bacteria"/>
</dbReference>
<keyword evidence="4 7" id="KW-0812">Transmembrane</keyword>
<dbReference type="InterPro" id="IPR049142">
    <property type="entry name" value="MS_channel_1st"/>
</dbReference>
<dbReference type="SUPFAM" id="SSF50182">
    <property type="entry name" value="Sm-like ribonucleoproteins"/>
    <property type="match status" value="1"/>
</dbReference>
<dbReference type="InterPro" id="IPR006685">
    <property type="entry name" value="MscS_channel_2nd"/>
</dbReference>
<keyword evidence="6 7" id="KW-0472">Membrane</keyword>
<dbReference type="OrthoDB" id="9809206at2"/>
<evidence type="ECO:0000313" key="10">
    <source>
        <dbReference type="EMBL" id="KNY25202.1"/>
    </source>
</evidence>
<evidence type="ECO:0000256" key="7">
    <source>
        <dbReference type="SAM" id="Phobius"/>
    </source>
</evidence>
<evidence type="ECO:0000256" key="4">
    <source>
        <dbReference type="ARBA" id="ARBA00022692"/>
    </source>
</evidence>
<feature type="domain" description="Mechanosensitive ion channel transmembrane helices 2/3" evidence="9">
    <location>
        <begin position="65"/>
        <end position="105"/>
    </location>
</feature>
<keyword evidence="11" id="KW-1185">Reference proteome</keyword>
<dbReference type="Gene3D" id="2.30.30.60">
    <property type="match status" value="1"/>
</dbReference>
<organism evidence="10 11">
    <name type="scientific">Pseudobacteroides cellulosolvens ATCC 35603 = DSM 2933</name>
    <dbReference type="NCBI Taxonomy" id="398512"/>
    <lineage>
        <taxon>Bacteria</taxon>
        <taxon>Bacillati</taxon>
        <taxon>Bacillota</taxon>
        <taxon>Clostridia</taxon>
        <taxon>Eubacteriales</taxon>
        <taxon>Oscillospiraceae</taxon>
        <taxon>Pseudobacteroides</taxon>
    </lineage>
</organism>
<dbReference type="InterPro" id="IPR023408">
    <property type="entry name" value="MscS_beta-dom_sf"/>
</dbReference>
<protein>
    <submittedName>
        <fullName evidence="10">MscS Mechanosensitive ion channel</fullName>
    </submittedName>
</protein>
<dbReference type="PANTHER" id="PTHR30221">
    <property type="entry name" value="SMALL-CONDUCTANCE MECHANOSENSITIVE CHANNEL"/>
    <property type="match status" value="1"/>
</dbReference>
<dbReference type="GO" id="GO:0008381">
    <property type="term" value="F:mechanosensitive monoatomic ion channel activity"/>
    <property type="evidence" value="ECO:0007669"/>
    <property type="project" value="InterPro"/>
</dbReference>
<dbReference type="InterPro" id="IPR045275">
    <property type="entry name" value="MscS_archaea/bacteria_type"/>
</dbReference>
<dbReference type="EMBL" id="LGTC01000001">
    <property type="protein sequence ID" value="KNY25202.1"/>
    <property type="molecule type" value="Genomic_DNA"/>
</dbReference>
<dbReference type="AlphaFoldDB" id="A0A0L6JIC6"/>
<dbReference type="SUPFAM" id="SSF82861">
    <property type="entry name" value="Mechanosensitive channel protein MscS (YggB), transmembrane region"/>
    <property type="match status" value="1"/>
</dbReference>